<dbReference type="InterPro" id="IPR027417">
    <property type="entry name" value="P-loop_NTPase"/>
</dbReference>
<comment type="function">
    <text evidence="3">Catalyzes the phosphorylation of the 3'-hydroxyl group of dephosphocoenzyme A to form coenzyme A.</text>
</comment>
<keyword evidence="2 3" id="KW-0067">ATP-binding</keyword>
<evidence type="ECO:0000256" key="3">
    <source>
        <dbReference type="HAMAP-Rule" id="MF_00376"/>
    </source>
</evidence>
<keyword evidence="1 3" id="KW-0547">Nucleotide-binding</keyword>
<dbReference type="GO" id="GO:0004140">
    <property type="term" value="F:dephospho-CoA kinase activity"/>
    <property type="evidence" value="ECO:0007669"/>
    <property type="project" value="UniProtKB-EC"/>
</dbReference>
<dbReference type="EMBL" id="JAFBEE010000007">
    <property type="protein sequence ID" value="MBM7614825.1"/>
    <property type="molecule type" value="Genomic_DNA"/>
</dbReference>
<dbReference type="PROSITE" id="PS51219">
    <property type="entry name" value="DPCK"/>
    <property type="match status" value="1"/>
</dbReference>
<dbReference type="InterPro" id="IPR001977">
    <property type="entry name" value="Depp_CoAkinase"/>
</dbReference>
<protein>
    <recommendedName>
        <fullName evidence="3 4">Dephospho-CoA kinase</fullName>
        <ecNumber evidence="3 4">2.7.1.24</ecNumber>
    </recommendedName>
    <alternativeName>
        <fullName evidence="3">Dephosphocoenzyme A kinase</fullName>
    </alternativeName>
</protein>
<comment type="subcellular location">
    <subcellularLocation>
        <location evidence="3">Cytoplasm</location>
    </subcellularLocation>
</comment>
<keyword evidence="6" id="KW-1185">Reference proteome</keyword>
<keyword evidence="3 5" id="KW-0418">Kinase</keyword>
<dbReference type="EC" id="2.7.1.24" evidence="3 4"/>
<dbReference type="Pfam" id="PF01121">
    <property type="entry name" value="CoaE"/>
    <property type="match status" value="1"/>
</dbReference>
<dbReference type="RefSeq" id="WP_204401416.1">
    <property type="nucleotide sequence ID" value="NZ_JAFBEE010000007.1"/>
</dbReference>
<dbReference type="PANTHER" id="PTHR10695">
    <property type="entry name" value="DEPHOSPHO-COA KINASE-RELATED"/>
    <property type="match status" value="1"/>
</dbReference>
<proteinExistence type="inferred from homology"/>
<dbReference type="Proteomes" id="UP001314796">
    <property type="component" value="Unassembled WGS sequence"/>
</dbReference>
<evidence type="ECO:0000256" key="4">
    <source>
        <dbReference type="NCBIfam" id="TIGR00152"/>
    </source>
</evidence>
<dbReference type="Gene3D" id="3.40.50.300">
    <property type="entry name" value="P-loop containing nucleotide triphosphate hydrolases"/>
    <property type="match status" value="1"/>
</dbReference>
<sequence>MGKVIGLTGGIASGKSTVSKMLSELGAVVIDADLVARKIVEKGTPALDEIKNYFGEEYILADGQLDRKKLGALVFKDETALKKLNEITHPRIIQEIKKEINCHKKNAPDTVIIVDAALLIEMNMVSLVEEVWLVAIPVHLQLERLMKREGIAYREANIRVHAQMTLEEKKKYAHKIIDNSGGVETLRQRLVKMWREIE</sequence>
<feature type="binding site" evidence="3">
    <location>
        <begin position="12"/>
        <end position="17"/>
    </location>
    <ligand>
        <name>ATP</name>
        <dbReference type="ChEBI" id="CHEBI:30616"/>
    </ligand>
</feature>
<evidence type="ECO:0000256" key="1">
    <source>
        <dbReference type="ARBA" id="ARBA00022741"/>
    </source>
</evidence>
<dbReference type="HAMAP" id="MF_00376">
    <property type="entry name" value="Dephospho_CoA_kinase"/>
    <property type="match status" value="1"/>
</dbReference>
<keyword evidence="3 5" id="KW-0808">Transferase</keyword>
<gene>
    <name evidence="3" type="primary">coaE</name>
    <name evidence="5" type="ORF">JOC73_001344</name>
</gene>
<evidence type="ECO:0000313" key="6">
    <source>
        <dbReference type="Proteomes" id="UP001314796"/>
    </source>
</evidence>
<evidence type="ECO:0000256" key="2">
    <source>
        <dbReference type="ARBA" id="ARBA00022840"/>
    </source>
</evidence>
<keyword evidence="3" id="KW-0963">Cytoplasm</keyword>
<dbReference type="NCBIfam" id="TIGR00152">
    <property type="entry name" value="dephospho-CoA kinase"/>
    <property type="match status" value="1"/>
</dbReference>
<comment type="similarity">
    <text evidence="3">Belongs to the CoaE family.</text>
</comment>
<reference evidence="5 6" key="1">
    <citation type="submission" date="2021-01" db="EMBL/GenBank/DDBJ databases">
        <title>Genomic Encyclopedia of Type Strains, Phase IV (KMG-IV): sequencing the most valuable type-strain genomes for metagenomic binning, comparative biology and taxonomic classification.</title>
        <authorList>
            <person name="Goeker M."/>
        </authorList>
    </citation>
    <scope>NUCLEOTIDE SEQUENCE [LARGE SCALE GENOMIC DNA]</scope>
    <source>
        <strain evidence="5 6">DSM 25890</strain>
    </source>
</reference>
<organism evidence="5 6">
    <name type="scientific">Alkaliphilus hydrothermalis</name>
    <dbReference type="NCBI Taxonomy" id="1482730"/>
    <lineage>
        <taxon>Bacteria</taxon>
        <taxon>Bacillati</taxon>
        <taxon>Bacillota</taxon>
        <taxon>Clostridia</taxon>
        <taxon>Peptostreptococcales</taxon>
        <taxon>Natronincolaceae</taxon>
        <taxon>Alkaliphilus</taxon>
    </lineage>
</organism>
<comment type="caution">
    <text evidence="5">The sequence shown here is derived from an EMBL/GenBank/DDBJ whole genome shotgun (WGS) entry which is preliminary data.</text>
</comment>
<evidence type="ECO:0000313" key="5">
    <source>
        <dbReference type="EMBL" id="MBM7614825.1"/>
    </source>
</evidence>
<dbReference type="CDD" id="cd02022">
    <property type="entry name" value="DPCK"/>
    <property type="match status" value="1"/>
</dbReference>
<dbReference type="PANTHER" id="PTHR10695:SF46">
    <property type="entry name" value="BIFUNCTIONAL COENZYME A SYNTHASE-RELATED"/>
    <property type="match status" value="1"/>
</dbReference>
<keyword evidence="3" id="KW-0173">Coenzyme A biosynthesis</keyword>
<dbReference type="SUPFAM" id="SSF52540">
    <property type="entry name" value="P-loop containing nucleoside triphosphate hydrolases"/>
    <property type="match status" value="1"/>
</dbReference>
<comment type="catalytic activity">
    <reaction evidence="3">
        <text>3'-dephospho-CoA + ATP = ADP + CoA + H(+)</text>
        <dbReference type="Rhea" id="RHEA:18245"/>
        <dbReference type="ChEBI" id="CHEBI:15378"/>
        <dbReference type="ChEBI" id="CHEBI:30616"/>
        <dbReference type="ChEBI" id="CHEBI:57287"/>
        <dbReference type="ChEBI" id="CHEBI:57328"/>
        <dbReference type="ChEBI" id="CHEBI:456216"/>
        <dbReference type="EC" id="2.7.1.24"/>
    </reaction>
</comment>
<name>A0ABS2NPF8_9FIRM</name>
<accession>A0ABS2NPF8</accession>
<comment type="pathway">
    <text evidence="3">Cofactor biosynthesis; coenzyme A biosynthesis; CoA from (R)-pantothenate: step 5/5.</text>
</comment>